<dbReference type="InterPro" id="IPR001638">
    <property type="entry name" value="Solute-binding_3/MltF_N"/>
</dbReference>
<proteinExistence type="inferred from homology"/>
<feature type="domain" description="Solute-binding protein family 3/N-terminal" evidence="3">
    <location>
        <begin position="73"/>
        <end position="298"/>
    </location>
</feature>
<protein>
    <recommendedName>
        <fullName evidence="3">Solute-binding protein family 3/N-terminal domain-containing protein</fullName>
    </recommendedName>
</protein>
<comment type="similarity">
    <text evidence="1">Belongs to the bacterial solute-binding protein 3 family.</text>
</comment>
<dbReference type="Proteomes" id="UP001156690">
    <property type="component" value="Unassembled WGS sequence"/>
</dbReference>
<keyword evidence="2" id="KW-0732">Signal</keyword>
<dbReference type="SUPFAM" id="SSF53850">
    <property type="entry name" value="Periplasmic binding protein-like II"/>
    <property type="match status" value="1"/>
</dbReference>
<evidence type="ECO:0000313" key="5">
    <source>
        <dbReference type="Proteomes" id="UP001156690"/>
    </source>
</evidence>
<evidence type="ECO:0000259" key="3">
    <source>
        <dbReference type="Pfam" id="PF00497"/>
    </source>
</evidence>
<evidence type="ECO:0000313" key="4">
    <source>
        <dbReference type="EMBL" id="GLQ72246.1"/>
    </source>
</evidence>
<dbReference type="EMBL" id="BSNX01000012">
    <property type="protein sequence ID" value="GLQ72246.1"/>
    <property type="molecule type" value="Genomic_DNA"/>
</dbReference>
<dbReference type="PANTHER" id="PTHR35936:SF25">
    <property type="entry name" value="ABC TRANSPORTER SUBSTRATE-BINDING PROTEIN"/>
    <property type="match status" value="1"/>
</dbReference>
<accession>A0AAV5NNM0</accession>
<evidence type="ECO:0000256" key="1">
    <source>
        <dbReference type="ARBA" id="ARBA00010333"/>
    </source>
</evidence>
<dbReference type="RefSeq" id="WP_126607129.1">
    <property type="nucleotide sequence ID" value="NZ_AP025145.1"/>
</dbReference>
<name>A0AAV5NNM0_9VIBR</name>
<organism evidence="4 5">
    <name type="scientific">Vibrio penaeicida</name>
    <dbReference type="NCBI Taxonomy" id="104609"/>
    <lineage>
        <taxon>Bacteria</taxon>
        <taxon>Pseudomonadati</taxon>
        <taxon>Pseudomonadota</taxon>
        <taxon>Gammaproteobacteria</taxon>
        <taxon>Vibrionales</taxon>
        <taxon>Vibrionaceae</taxon>
        <taxon>Vibrio</taxon>
    </lineage>
</organism>
<reference evidence="5" key="1">
    <citation type="journal article" date="2019" name="Int. J. Syst. Evol. Microbiol.">
        <title>The Global Catalogue of Microorganisms (GCM) 10K type strain sequencing project: providing services to taxonomists for standard genome sequencing and annotation.</title>
        <authorList>
            <consortium name="The Broad Institute Genomics Platform"/>
            <consortium name="The Broad Institute Genome Sequencing Center for Infectious Disease"/>
            <person name="Wu L."/>
            <person name="Ma J."/>
        </authorList>
    </citation>
    <scope>NUCLEOTIDE SEQUENCE [LARGE SCALE GENOMIC DNA]</scope>
    <source>
        <strain evidence="5">NBRC 15640</strain>
    </source>
</reference>
<sequence length="312" mass="36004">MHWYFWLYSLICVVFLNFFNVVNAENRAKADDPFESESNLDNRLPVQVCSDTWAPFYYEMPHKPGVKEENKQTTSNIVGVNIDILEATATQHQFKFQYKLMPNKRCLHNLQKLGHESSFEITTDVTYSEEKAKEFYFIGPIYTLSRAIFYSKDEFPKGLFNPMSGGRLTTLRELKHFDVCEADGRVVKNYIEKHTHLDDKIISIHKSGLSSMIMMLEHGRCEIMEIPAPIIAGSIATGEVTLPNNIACQSLDEENVRFYFVISKRSPRAEQLVTAINQTLIRLKQSGVYNDIVKRYYNKLHAKNSRSITSCF</sequence>
<keyword evidence="5" id="KW-1185">Reference proteome</keyword>
<comment type="caution">
    <text evidence="4">The sequence shown here is derived from an EMBL/GenBank/DDBJ whole genome shotgun (WGS) entry which is preliminary data.</text>
</comment>
<dbReference type="AlphaFoldDB" id="A0AAV5NNM0"/>
<dbReference type="PANTHER" id="PTHR35936">
    <property type="entry name" value="MEMBRANE-BOUND LYTIC MUREIN TRANSGLYCOSYLASE F"/>
    <property type="match status" value="1"/>
</dbReference>
<dbReference type="Gene3D" id="3.40.190.10">
    <property type="entry name" value="Periplasmic binding protein-like II"/>
    <property type="match status" value="2"/>
</dbReference>
<dbReference type="Pfam" id="PF00497">
    <property type="entry name" value="SBP_bac_3"/>
    <property type="match status" value="1"/>
</dbReference>
<gene>
    <name evidence="4" type="ORF">GCM10007932_16060</name>
</gene>
<evidence type="ECO:0000256" key="2">
    <source>
        <dbReference type="ARBA" id="ARBA00022729"/>
    </source>
</evidence>